<comment type="caution">
    <text evidence="12">The sequence shown here is derived from an EMBL/GenBank/DDBJ whole genome shotgun (WGS) entry which is preliminary data.</text>
</comment>
<dbReference type="Proteomes" id="UP000182059">
    <property type="component" value="Unassembled WGS sequence"/>
</dbReference>
<keyword evidence="7 10" id="KW-0520">NAD</keyword>
<evidence type="ECO:0000256" key="7">
    <source>
        <dbReference type="ARBA" id="ARBA00023027"/>
    </source>
</evidence>
<evidence type="ECO:0000256" key="1">
    <source>
        <dbReference type="ARBA" id="ARBA00000083"/>
    </source>
</evidence>
<accession>A0A1J5G120</accession>
<dbReference type="NCBIfam" id="NF007956">
    <property type="entry name" value="PRK10675.1"/>
    <property type="match status" value="1"/>
</dbReference>
<evidence type="ECO:0000256" key="8">
    <source>
        <dbReference type="ARBA" id="ARBA00023144"/>
    </source>
</evidence>
<evidence type="ECO:0000256" key="5">
    <source>
        <dbReference type="ARBA" id="ARBA00013189"/>
    </source>
</evidence>
<comment type="pathway">
    <text evidence="3 10">Carbohydrate metabolism; galactose metabolism.</text>
</comment>
<reference evidence="12 13" key="1">
    <citation type="journal article" date="2016" name="Environ. Microbiol.">
        <title>Genomic resolution of a cold subsurface aquifer community provides metabolic insights for novel microbes adapted to high CO concentrations.</title>
        <authorList>
            <person name="Probst A.J."/>
            <person name="Castelle C.J."/>
            <person name="Singh A."/>
            <person name="Brown C.T."/>
            <person name="Anantharaman K."/>
            <person name="Sharon I."/>
            <person name="Hug L.A."/>
            <person name="Burstein D."/>
            <person name="Emerson J.B."/>
            <person name="Thomas B.C."/>
            <person name="Banfield J.F."/>
        </authorList>
    </citation>
    <scope>NUCLEOTIDE SEQUENCE [LARGE SCALE GENOMIC DNA]</scope>
    <source>
        <strain evidence="12">CG2_30_43_9</strain>
    </source>
</reference>
<evidence type="ECO:0000313" key="13">
    <source>
        <dbReference type="Proteomes" id="UP000182059"/>
    </source>
</evidence>
<dbReference type="NCBIfam" id="TIGR01179">
    <property type="entry name" value="galE"/>
    <property type="match status" value="1"/>
</dbReference>
<evidence type="ECO:0000256" key="3">
    <source>
        <dbReference type="ARBA" id="ARBA00004947"/>
    </source>
</evidence>
<comment type="catalytic activity">
    <reaction evidence="1 10">
        <text>UDP-alpha-D-glucose = UDP-alpha-D-galactose</text>
        <dbReference type="Rhea" id="RHEA:22168"/>
        <dbReference type="ChEBI" id="CHEBI:58885"/>
        <dbReference type="ChEBI" id="CHEBI:66914"/>
        <dbReference type="EC" id="5.1.3.2"/>
    </reaction>
</comment>
<comment type="cofactor">
    <cofactor evidence="2 10">
        <name>NAD(+)</name>
        <dbReference type="ChEBI" id="CHEBI:57540"/>
    </cofactor>
</comment>
<evidence type="ECO:0000256" key="10">
    <source>
        <dbReference type="RuleBase" id="RU366046"/>
    </source>
</evidence>
<comment type="similarity">
    <text evidence="4 10">Belongs to the NAD(P)-dependent epimerase/dehydratase family.</text>
</comment>
<dbReference type="GO" id="GO:0003978">
    <property type="term" value="F:UDP-glucose 4-epimerase activity"/>
    <property type="evidence" value="ECO:0007669"/>
    <property type="project" value="UniProtKB-UniRule"/>
</dbReference>
<evidence type="ECO:0000313" key="12">
    <source>
        <dbReference type="EMBL" id="OIP66261.1"/>
    </source>
</evidence>
<keyword evidence="10" id="KW-0119">Carbohydrate metabolism</keyword>
<dbReference type="GO" id="GO:0005829">
    <property type="term" value="C:cytosol"/>
    <property type="evidence" value="ECO:0007669"/>
    <property type="project" value="TreeGrafter"/>
</dbReference>
<dbReference type="EC" id="5.1.3.2" evidence="5 10"/>
<dbReference type="GO" id="GO:0006012">
    <property type="term" value="P:galactose metabolic process"/>
    <property type="evidence" value="ECO:0007669"/>
    <property type="project" value="UniProtKB-UniPathway"/>
</dbReference>
<dbReference type="InterPro" id="IPR001509">
    <property type="entry name" value="Epimerase_deHydtase"/>
</dbReference>
<dbReference type="EMBL" id="MNYX01000016">
    <property type="protein sequence ID" value="OIP66261.1"/>
    <property type="molecule type" value="Genomic_DNA"/>
</dbReference>
<dbReference type="PANTHER" id="PTHR43725">
    <property type="entry name" value="UDP-GLUCOSE 4-EPIMERASE"/>
    <property type="match status" value="1"/>
</dbReference>
<protein>
    <recommendedName>
        <fullName evidence="6 10">UDP-glucose 4-epimerase</fullName>
        <ecNumber evidence="5 10">5.1.3.2</ecNumber>
    </recommendedName>
</protein>
<dbReference type="AlphaFoldDB" id="A0A1J5G120"/>
<dbReference type="PANTHER" id="PTHR43725:SF47">
    <property type="entry name" value="UDP-GLUCOSE 4-EPIMERASE"/>
    <property type="match status" value="1"/>
</dbReference>
<evidence type="ECO:0000256" key="6">
    <source>
        <dbReference type="ARBA" id="ARBA00018569"/>
    </source>
</evidence>
<evidence type="ECO:0000256" key="2">
    <source>
        <dbReference type="ARBA" id="ARBA00001911"/>
    </source>
</evidence>
<dbReference type="InterPro" id="IPR005886">
    <property type="entry name" value="UDP_G4E"/>
</dbReference>
<dbReference type="Gene3D" id="3.40.50.720">
    <property type="entry name" value="NAD(P)-binding Rossmann-like Domain"/>
    <property type="match status" value="1"/>
</dbReference>
<dbReference type="InterPro" id="IPR036291">
    <property type="entry name" value="NAD(P)-bd_dom_sf"/>
</dbReference>
<dbReference type="PRINTS" id="PR01713">
    <property type="entry name" value="NUCEPIMERASE"/>
</dbReference>
<dbReference type="SUPFAM" id="SSF51735">
    <property type="entry name" value="NAD(P)-binding Rossmann-fold domains"/>
    <property type="match status" value="1"/>
</dbReference>
<proteinExistence type="inferred from homology"/>
<keyword evidence="9 10" id="KW-0413">Isomerase</keyword>
<name>A0A1J5G120_9BACT</name>
<organism evidence="12 13">
    <name type="scientific">Candidatus Nomurabacteria bacterium CG2_30_43_9</name>
    <dbReference type="NCBI Taxonomy" id="1805283"/>
    <lineage>
        <taxon>Bacteria</taxon>
        <taxon>Candidatus Nomuraibacteriota</taxon>
    </lineage>
</organism>
<feature type="domain" description="NAD-dependent epimerase/dehydratase" evidence="11">
    <location>
        <begin position="9"/>
        <end position="258"/>
    </location>
</feature>
<evidence type="ECO:0000256" key="4">
    <source>
        <dbReference type="ARBA" id="ARBA00007637"/>
    </source>
</evidence>
<comment type="subunit">
    <text evidence="10">Homodimer.</text>
</comment>
<sequence length="337" mass="36925">MAETAKKKILVTGGAGFIGSHICAELISGGYNVVIVDNFCNSKEEVIQRLEKITGMPIIFYKNNIRDRDALEKIFATHKIYAVIHCAGLKSVGESVADPLLYYENNVYGSVVLTQVMKKFGVKKIVFSSSACVYGTDAPAPYSETSLIKPANPYGKSKLFVEEILRDVASADPEWRVALLRYFNPIGAHPSGLIGEDPKGTPNNLLPYISQVVTGLKTELFVFGNDYETSDGTGVRDYIHVVDLATGHIKALEWLDENTGILTANLGTGKGVSVLELIETFSRASGHHISYRFAPRRAGDVAISYADPSVAQRVLGWSAMRTIDEACADAWRWLKQQ</sequence>
<keyword evidence="8" id="KW-0299">Galactose metabolism</keyword>
<evidence type="ECO:0000256" key="9">
    <source>
        <dbReference type="ARBA" id="ARBA00023235"/>
    </source>
</evidence>
<dbReference type="UniPathway" id="UPA00214"/>
<evidence type="ECO:0000259" key="11">
    <source>
        <dbReference type="Pfam" id="PF01370"/>
    </source>
</evidence>
<dbReference type="CDD" id="cd05247">
    <property type="entry name" value="UDP_G4E_1_SDR_e"/>
    <property type="match status" value="1"/>
</dbReference>
<dbReference type="Pfam" id="PF01370">
    <property type="entry name" value="Epimerase"/>
    <property type="match status" value="1"/>
</dbReference>
<gene>
    <name evidence="12" type="ORF">AUK15_00700</name>
</gene>
<dbReference type="Gene3D" id="3.90.25.10">
    <property type="entry name" value="UDP-galactose 4-epimerase, domain 1"/>
    <property type="match status" value="1"/>
</dbReference>